<gene>
    <name evidence="3" type="ORF">SAMN04489717_0914</name>
</gene>
<keyword evidence="1" id="KW-0812">Transmembrane</keyword>
<evidence type="ECO:0000259" key="2">
    <source>
        <dbReference type="PROSITE" id="PS51781"/>
    </source>
</evidence>
<dbReference type="RefSeq" id="WP_172804869.1">
    <property type="nucleotide sequence ID" value="NZ_LT629732.1"/>
</dbReference>
<dbReference type="Pfam" id="PF08239">
    <property type="entry name" value="SH3_3"/>
    <property type="match status" value="2"/>
</dbReference>
<keyword evidence="1" id="KW-0472">Membrane</keyword>
<proteinExistence type="predicted"/>
<evidence type="ECO:0000313" key="3">
    <source>
        <dbReference type="EMBL" id="SDR88840.1"/>
    </source>
</evidence>
<dbReference type="Proteomes" id="UP000198983">
    <property type="component" value="Chromosome I"/>
</dbReference>
<organism evidence="3 4">
    <name type="scientific">Actinopolymorpha singaporensis</name>
    <dbReference type="NCBI Taxonomy" id="117157"/>
    <lineage>
        <taxon>Bacteria</taxon>
        <taxon>Bacillati</taxon>
        <taxon>Actinomycetota</taxon>
        <taxon>Actinomycetes</taxon>
        <taxon>Propionibacteriales</taxon>
        <taxon>Actinopolymorphaceae</taxon>
        <taxon>Actinopolymorpha</taxon>
    </lineage>
</organism>
<sequence>MSSRIRIAAIGRGTGRGGRVGLRIREYAAALRVPGLGRLRVGSRGRGIVTAAATVLVSMVMLAAAPGASAATTYQGKVLATLNVRSAPTTLASDVGTLRSGATVTLLCKVFGPTVDGNYVWYKLGTGRWVTARYVANVGTAPGFCGNGNEYDGRALVALNVRSGPNTGNAVVSSVRAGGYLALVCKADSQAVDGNSRWYQLTGDGPGAWVAARYVTNVGSAPPFC</sequence>
<feature type="transmembrane region" description="Helical" evidence="1">
    <location>
        <begin position="48"/>
        <end position="68"/>
    </location>
</feature>
<evidence type="ECO:0000313" key="4">
    <source>
        <dbReference type="Proteomes" id="UP000198983"/>
    </source>
</evidence>
<accession>A0A1H1MQF3</accession>
<protein>
    <submittedName>
        <fullName evidence="3">Uncharacterized conserved protein YgiM, contains N-terminal SH3 domain, DUF1202 family</fullName>
    </submittedName>
</protein>
<dbReference type="PANTHER" id="PTHR34408">
    <property type="entry name" value="FAMILY PROTEIN, PUTATIVE-RELATED"/>
    <property type="match status" value="1"/>
</dbReference>
<name>A0A1H1MQF3_9ACTN</name>
<reference evidence="3 4" key="1">
    <citation type="submission" date="2016-10" db="EMBL/GenBank/DDBJ databases">
        <authorList>
            <person name="de Groot N.N."/>
        </authorList>
    </citation>
    <scope>NUCLEOTIDE SEQUENCE [LARGE SCALE GENOMIC DNA]</scope>
    <source>
        <strain evidence="3 4">DSM 22024</strain>
    </source>
</reference>
<dbReference type="AlphaFoldDB" id="A0A1H1MQF3"/>
<dbReference type="SMART" id="SM00287">
    <property type="entry name" value="SH3b"/>
    <property type="match status" value="2"/>
</dbReference>
<keyword evidence="1" id="KW-1133">Transmembrane helix</keyword>
<dbReference type="EMBL" id="LT629732">
    <property type="protein sequence ID" value="SDR88840.1"/>
    <property type="molecule type" value="Genomic_DNA"/>
</dbReference>
<dbReference type="PANTHER" id="PTHR34408:SF1">
    <property type="entry name" value="GLYCOSYL HYDROLASE FAMILY 19 DOMAIN-CONTAINING PROTEIN HI_1415"/>
    <property type="match status" value="1"/>
</dbReference>
<dbReference type="InterPro" id="IPR052354">
    <property type="entry name" value="Cell_Wall_Dynamics_Protein"/>
</dbReference>
<feature type="domain" description="SH3b" evidence="2">
    <location>
        <begin position="71"/>
        <end position="139"/>
    </location>
</feature>
<evidence type="ECO:0000256" key="1">
    <source>
        <dbReference type="SAM" id="Phobius"/>
    </source>
</evidence>
<dbReference type="Gene3D" id="2.30.30.40">
    <property type="entry name" value="SH3 Domains"/>
    <property type="match status" value="2"/>
</dbReference>
<dbReference type="STRING" id="117157.SAMN04489717_0914"/>
<dbReference type="PROSITE" id="PS51781">
    <property type="entry name" value="SH3B"/>
    <property type="match status" value="1"/>
</dbReference>
<keyword evidence="4" id="KW-1185">Reference proteome</keyword>
<dbReference type="InterPro" id="IPR003646">
    <property type="entry name" value="SH3-like_bac-type"/>
</dbReference>